<organism evidence="14 15">
    <name type="scientific">Colletotrichum chlorophyti</name>
    <dbReference type="NCBI Taxonomy" id="708187"/>
    <lineage>
        <taxon>Eukaryota</taxon>
        <taxon>Fungi</taxon>
        <taxon>Dikarya</taxon>
        <taxon>Ascomycota</taxon>
        <taxon>Pezizomycotina</taxon>
        <taxon>Sordariomycetes</taxon>
        <taxon>Hypocreomycetidae</taxon>
        <taxon>Glomerellales</taxon>
        <taxon>Glomerellaceae</taxon>
        <taxon>Colletotrichum</taxon>
    </lineage>
</organism>
<feature type="domain" description="Spo11/DNA topoisomerase VI subunit A N-terminal" evidence="12">
    <location>
        <begin position="112"/>
        <end position="177"/>
    </location>
</feature>
<dbReference type="GO" id="GO:0046872">
    <property type="term" value="F:metal ion binding"/>
    <property type="evidence" value="ECO:0007669"/>
    <property type="project" value="UniProtKB-KW"/>
</dbReference>
<dbReference type="GO" id="GO:0042138">
    <property type="term" value="P:meiotic DNA double-strand break formation"/>
    <property type="evidence" value="ECO:0007669"/>
    <property type="project" value="TreeGrafter"/>
</dbReference>
<dbReference type="InterPro" id="IPR034136">
    <property type="entry name" value="TOPRIM_Topo6A/Spo11"/>
</dbReference>
<dbReference type="CDD" id="cd00223">
    <property type="entry name" value="TOPRIM_TopoIIB_SPO"/>
    <property type="match status" value="1"/>
</dbReference>
<dbReference type="Pfam" id="PF21180">
    <property type="entry name" value="TOP6A-Spo11_Toprim"/>
    <property type="match status" value="1"/>
</dbReference>
<dbReference type="Gene3D" id="3.40.1360.10">
    <property type="match status" value="1"/>
</dbReference>
<dbReference type="PRINTS" id="PR01550">
    <property type="entry name" value="TOP6AFAMILY"/>
</dbReference>
<dbReference type="SUPFAM" id="SSF56726">
    <property type="entry name" value="DNA topoisomerase IV, alpha subunit"/>
    <property type="match status" value="2"/>
</dbReference>
<comment type="catalytic activity">
    <reaction evidence="1">
        <text>ATP-dependent breakage, passage and rejoining of double-stranded DNA.</text>
        <dbReference type="EC" id="5.6.2.2"/>
    </reaction>
</comment>
<dbReference type="GO" id="GO:0005524">
    <property type="term" value="F:ATP binding"/>
    <property type="evidence" value="ECO:0007669"/>
    <property type="project" value="InterPro"/>
</dbReference>
<proteinExistence type="inferred from homology"/>
<feature type="region of interest" description="Disordered" evidence="11">
    <location>
        <begin position="1"/>
        <end position="31"/>
    </location>
</feature>
<comment type="cofactor">
    <cofactor evidence="2">
        <name>Mg(2+)</name>
        <dbReference type="ChEBI" id="CHEBI:18420"/>
    </cofactor>
</comment>
<evidence type="ECO:0000256" key="1">
    <source>
        <dbReference type="ARBA" id="ARBA00000185"/>
    </source>
</evidence>
<feature type="compositionally biased region" description="Basic and acidic residues" evidence="11">
    <location>
        <begin position="390"/>
        <end position="401"/>
    </location>
</feature>
<comment type="caution">
    <text evidence="14">The sequence shown here is derived from an EMBL/GenBank/DDBJ whole genome shotgun (WGS) entry which is preliminary data.</text>
</comment>
<gene>
    <name evidence="14" type="ORF">CCHL11_04573</name>
</gene>
<evidence type="ECO:0000256" key="10">
    <source>
        <dbReference type="PROSITE-ProRule" id="PRU01385"/>
    </source>
</evidence>
<reference evidence="14 15" key="1">
    <citation type="submission" date="2016-11" db="EMBL/GenBank/DDBJ databases">
        <title>Draft Genome Assembly of Colletotrichum chlorophyti a pathogen of herbaceous plants.</title>
        <authorList>
            <person name="Gan P."/>
            <person name="Narusaka M."/>
            <person name="Tsushima A."/>
            <person name="Narusaka Y."/>
            <person name="Takano Y."/>
            <person name="Shirasu K."/>
        </authorList>
    </citation>
    <scope>NUCLEOTIDE SEQUENCE [LARGE SCALE GENOMIC DNA]</scope>
    <source>
        <strain evidence="14 15">NTL11</strain>
    </source>
</reference>
<evidence type="ECO:0000256" key="7">
    <source>
        <dbReference type="ARBA" id="ARBA00023029"/>
    </source>
</evidence>
<name>A0A1Q8RRC4_9PEZI</name>
<keyword evidence="15" id="KW-1185">Reference proteome</keyword>
<dbReference type="GO" id="GO:0003918">
    <property type="term" value="F:DNA topoisomerase type II (double strand cut, ATP-hydrolyzing) activity"/>
    <property type="evidence" value="ECO:0007669"/>
    <property type="project" value="UniProtKB-EC"/>
</dbReference>
<dbReference type="STRING" id="708187.A0A1Q8RRC4"/>
<dbReference type="GO" id="GO:0000228">
    <property type="term" value="C:nuclear chromosome"/>
    <property type="evidence" value="ECO:0007669"/>
    <property type="project" value="TreeGrafter"/>
</dbReference>
<comment type="caution">
    <text evidence="10">Lacks conserved residue(s) required for the propagation of feature annotation.</text>
</comment>
<dbReference type="EMBL" id="MPGH01000108">
    <property type="protein sequence ID" value="OLN86864.1"/>
    <property type="molecule type" value="Genomic_DNA"/>
</dbReference>
<evidence type="ECO:0000256" key="11">
    <source>
        <dbReference type="SAM" id="MobiDB-lite"/>
    </source>
</evidence>
<dbReference type="PROSITE" id="PS52041">
    <property type="entry name" value="TOPO_IIB"/>
    <property type="match status" value="1"/>
</dbReference>
<dbReference type="InterPro" id="IPR036078">
    <property type="entry name" value="Spo11/TopoVI_A_sf"/>
</dbReference>
<dbReference type="Proteomes" id="UP000186583">
    <property type="component" value="Unassembled WGS sequence"/>
</dbReference>
<evidence type="ECO:0000313" key="15">
    <source>
        <dbReference type="Proteomes" id="UP000186583"/>
    </source>
</evidence>
<dbReference type="GO" id="GO:0007131">
    <property type="term" value="P:reciprocal meiotic recombination"/>
    <property type="evidence" value="ECO:0007669"/>
    <property type="project" value="TreeGrafter"/>
</dbReference>
<dbReference type="Pfam" id="PF04406">
    <property type="entry name" value="TP6A_N"/>
    <property type="match status" value="1"/>
</dbReference>
<feature type="domain" description="Topoisomerase 6 subunit A/Spo11 TOPRIM" evidence="13">
    <location>
        <begin position="305"/>
        <end position="376"/>
    </location>
</feature>
<evidence type="ECO:0000259" key="13">
    <source>
        <dbReference type="Pfam" id="PF21180"/>
    </source>
</evidence>
<evidence type="ECO:0000256" key="5">
    <source>
        <dbReference type="ARBA" id="ARBA00022723"/>
    </source>
</evidence>
<keyword evidence="6" id="KW-0460">Magnesium</keyword>
<sequence>MDHATPSTLDGRQQGPLTSQLPSANPSQSCNVVTIPHPDPNSNATGIAITKLEDILASVQDALRQREEMFIPYLARPTSASQAADAPGRAARSRTPRAVVRFPGHNVAEATKFTRLMLILRMSLGALTTGTVITKRQREHRNIYYQNPNLFKRQSVVDNLVDGLAYTLGLGREDLAIVAASKGLVAGPLSLRMRDSFDADPSVVDASLGGTVGSLMGVLIPSARSVSQIDFGPASWILVIEKEASRYSLPAWSWRLNSAGNLPYPGDGKVLGNFKVRSRCSHYGNQFPLSGDSPGTPTNLLTIEQGKGFPDLNTKQFVHLLHDARPEIPIYALVDFDCYGVHIMRCYSHGSRQHAHEKGVTVTSLQWLGIKSGDLGPQHSLLPNGNQETSPKDGDPDETPRMRSRPHSFTKLGSASRRRRCVFSDLGASSVLTEHDRKRAINMIKDINEDGNAHDMECRRELQVMLFLGVTVEIQAVDDAGDISKWLDEHLVV</sequence>
<dbReference type="PANTHER" id="PTHR10848:SF0">
    <property type="entry name" value="MEIOTIC RECOMBINATION PROTEIN SPO11"/>
    <property type="match status" value="1"/>
</dbReference>
<evidence type="ECO:0000256" key="3">
    <source>
        <dbReference type="ARBA" id="ARBA00006559"/>
    </source>
</evidence>
<keyword evidence="7" id="KW-0799">Topoisomerase</keyword>
<dbReference type="InterPro" id="IPR002815">
    <property type="entry name" value="Spo11/TopoVI_A"/>
</dbReference>
<evidence type="ECO:0000256" key="8">
    <source>
        <dbReference type="ARBA" id="ARBA00023125"/>
    </source>
</evidence>
<evidence type="ECO:0000256" key="9">
    <source>
        <dbReference type="ARBA" id="ARBA00023235"/>
    </source>
</evidence>
<dbReference type="PANTHER" id="PTHR10848">
    <property type="entry name" value="MEIOTIC RECOMBINATION PROTEIN SPO11"/>
    <property type="match status" value="1"/>
</dbReference>
<accession>A0A1Q8RRC4</accession>
<keyword evidence="9" id="KW-0413">Isomerase</keyword>
<comment type="similarity">
    <text evidence="3 10">Belongs to the TOP6A family.</text>
</comment>
<evidence type="ECO:0000313" key="14">
    <source>
        <dbReference type="EMBL" id="OLN86864.1"/>
    </source>
</evidence>
<dbReference type="AlphaFoldDB" id="A0A1Q8RRC4"/>
<feature type="region of interest" description="Disordered" evidence="11">
    <location>
        <begin position="376"/>
        <end position="413"/>
    </location>
</feature>
<keyword evidence="8 10" id="KW-0238">DNA-binding</keyword>
<evidence type="ECO:0000259" key="12">
    <source>
        <dbReference type="Pfam" id="PF04406"/>
    </source>
</evidence>
<dbReference type="EC" id="5.6.2.2" evidence="4"/>
<protein>
    <recommendedName>
        <fullName evidence="4">DNA topoisomerase (ATP-hydrolyzing)</fullName>
        <ecNumber evidence="4">5.6.2.2</ecNumber>
    </recommendedName>
</protein>
<dbReference type="OrthoDB" id="5377392at2759"/>
<evidence type="ECO:0000256" key="2">
    <source>
        <dbReference type="ARBA" id="ARBA00001946"/>
    </source>
</evidence>
<dbReference type="GO" id="GO:0003677">
    <property type="term" value="F:DNA binding"/>
    <property type="evidence" value="ECO:0007669"/>
    <property type="project" value="UniProtKB-UniRule"/>
</dbReference>
<dbReference type="InterPro" id="IPR036388">
    <property type="entry name" value="WH-like_DNA-bd_sf"/>
</dbReference>
<evidence type="ECO:0000256" key="6">
    <source>
        <dbReference type="ARBA" id="ARBA00022842"/>
    </source>
</evidence>
<dbReference type="InterPro" id="IPR013049">
    <property type="entry name" value="Spo11/TopoVI_A_N"/>
</dbReference>
<dbReference type="Gene3D" id="1.10.10.10">
    <property type="entry name" value="Winged helix-like DNA-binding domain superfamily/Winged helix DNA-binding domain"/>
    <property type="match status" value="1"/>
</dbReference>
<evidence type="ECO:0000256" key="4">
    <source>
        <dbReference type="ARBA" id="ARBA00012895"/>
    </source>
</evidence>
<dbReference type="GO" id="GO:0000706">
    <property type="term" value="P:meiotic DNA double-strand break processing"/>
    <property type="evidence" value="ECO:0007669"/>
    <property type="project" value="TreeGrafter"/>
</dbReference>
<keyword evidence="5" id="KW-0479">Metal-binding</keyword>